<protein>
    <submittedName>
        <fullName evidence="2">Uncharacterized protein</fullName>
    </submittedName>
</protein>
<evidence type="ECO:0000313" key="2">
    <source>
        <dbReference type="EMBL" id="RCI13394.1"/>
    </source>
</evidence>
<dbReference type="OrthoDB" id="4908214at2759"/>
<dbReference type="Proteomes" id="UP000253664">
    <property type="component" value="Unassembled WGS sequence"/>
</dbReference>
<organism evidence="2 3">
    <name type="scientific">Ophiocordyceps polyrhachis-furcata BCC 54312</name>
    <dbReference type="NCBI Taxonomy" id="1330021"/>
    <lineage>
        <taxon>Eukaryota</taxon>
        <taxon>Fungi</taxon>
        <taxon>Dikarya</taxon>
        <taxon>Ascomycota</taxon>
        <taxon>Pezizomycotina</taxon>
        <taxon>Sordariomycetes</taxon>
        <taxon>Hypocreomycetidae</taxon>
        <taxon>Hypocreales</taxon>
        <taxon>Ophiocordycipitaceae</taxon>
        <taxon>Ophiocordyceps</taxon>
    </lineage>
</organism>
<dbReference type="EMBL" id="LKCN02000007">
    <property type="protein sequence ID" value="RCI13394.1"/>
    <property type="molecule type" value="Genomic_DNA"/>
</dbReference>
<feature type="region of interest" description="Disordered" evidence="1">
    <location>
        <begin position="1"/>
        <end position="21"/>
    </location>
</feature>
<gene>
    <name evidence="2" type="ORF">L249_1225</name>
</gene>
<comment type="caution">
    <text evidence="2">The sequence shown here is derived from an EMBL/GenBank/DDBJ whole genome shotgun (WGS) entry which is preliminary data.</text>
</comment>
<keyword evidence="3" id="KW-1185">Reference proteome</keyword>
<evidence type="ECO:0000256" key="1">
    <source>
        <dbReference type="SAM" id="MobiDB-lite"/>
    </source>
</evidence>
<dbReference type="AlphaFoldDB" id="A0A367LG33"/>
<reference evidence="2 3" key="1">
    <citation type="journal article" date="2015" name="BMC Genomics">
        <title>Insights from the genome of Ophiocordyceps polyrhachis-furcata to pathogenicity and host specificity in insect fungi.</title>
        <authorList>
            <person name="Wichadakul D."/>
            <person name="Kobmoo N."/>
            <person name="Ingsriswang S."/>
            <person name="Tangphatsornruang S."/>
            <person name="Chantasingh D."/>
            <person name="Luangsa-ard J.J."/>
            <person name="Eurwilaichitr L."/>
        </authorList>
    </citation>
    <scope>NUCLEOTIDE SEQUENCE [LARGE SCALE GENOMIC DNA]</scope>
    <source>
        <strain evidence="2 3">BCC 54312</strain>
    </source>
</reference>
<proteinExistence type="predicted"/>
<accession>A0A367LG33</accession>
<sequence length="99" mass="11287">MICFSTPKPKRKNSVQEKKGNKKIKRVCYTSVHTYIYQTTVTYKPARLITSDKTNSIIIAVAIDVQPVMDYISLPKSQPWSEAKKKTSYTWFGKPAAIT</sequence>
<evidence type="ECO:0000313" key="3">
    <source>
        <dbReference type="Proteomes" id="UP000253664"/>
    </source>
</evidence>
<name>A0A367LG33_9HYPO</name>